<sequence length="564" mass="63907">MFKKFLTGDKSKKNGISTKCRRDTLHSPSDVALTEDKANIRGTLTYPFQHLAEADTKSEYADEFSNPNHPFGDGNDKIFGMENFGNTCYCNSILQCLYYTSEFREKILAYPHKNPHLTSRKRKSQVLGSKTHSFIAYLNNQTQNAQNTNAAPQTSSSDNGSSSSKTKSSSRRTSIFGLKRESTTVDDQCSQIQLQESQHSGNSFNSADVFHHENSGLVVKYPNFKNIKFIPDIVNQQNNITVVGAVSDISANSDQRKKQALVNGPIIHLDQSFHDEYGLKLSLFTVMKDLFECMAENTSSYGVVSPVKLIEILKKENELFRSSMHQDAHEFLNFVINSITEKEEGSTFQGIFEGLLTSETKCLSCETISSRDEKFLDLSIDLTKDSSITNCLKNFSQMEMLNGSNKFYCDTCHSLQEAARTVKLKKLPKVLALHLKRFKYEEALQRNVKLFHRIAYTKTLRVFNTTEDSAELDKLYELYAVIVHIGGGPYHGHYVSLIKTPLFGWLLFDDETVEAINEDYVLRFFGDGVGLATAYVLFYQELQEKYHMNFSLYSDHPNETFLGG</sequence>
<dbReference type="EC" id="3.4.19.12" evidence="5"/>
<comment type="similarity">
    <text evidence="2 5">Belongs to the peptidase C19 family.</text>
</comment>
<dbReference type="GO" id="GO:0006508">
    <property type="term" value="P:proteolysis"/>
    <property type="evidence" value="ECO:0007669"/>
    <property type="project" value="UniProtKB-KW"/>
</dbReference>
<dbReference type="EMBL" id="CP014584">
    <property type="protein sequence ID" value="ANZ74345.1"/>
    <property type="molecule type" value="Genomic_DNA"/>
</dbReference>
<dbReference type="PANTHER" id="PTHR24006:SF733">
    <property type="entry name" value="RE52890P"/>
    <property type="match status" value="1"/>
</dbReference>
<feature type="compositionally biased region" description="Low complexity" evidence="6">
    <location>
        <begin position="145"/>
        <end position="174"/>
    </location>
</feature>
<evidence type="ECO:0000256" key="4">
    <source>
        <dbReference type="ARBA" id="ARBA00022801"/>
    </source>
</evidence>
<dbReference type="Pfam" id="PF00443">
    <property type="entry name" value="UCH"/>
    <property type="match status" value="1"/>
</dbReference>
<dbReference type="InterPro" id="IPR018200">
    <property type="entry name" value="USP_CS"/>
</dbReference>
<evidence type="ECO:0000259" key="7">
    <source>
        <dbReference type="PROSITE" id="PS50235"/>
    </source>
</evidence>
<dbReference type="PROSITE" id="PS50235">
    <property type="entry name" value="USP_3"/>
    <property type="match status" value="1"/>
</dbReference>
<name>A0A1B2J8W3_PICPA</name>
<dbReference type="InterPro" id="IPR050164">
    <property type="entry name" value="Peptidase_C19"/>
</dbReference>
<protein>
    <recommendedName>
        <fullName evidence="5">Ubiquitin carboxyl-terminal hydrolase</fullName>
        <ecNumber evidence="5">3.4.19.12</ecNumber>
    </recommendedName>
</protein>
<reference evidence="8 9" key="1">
    <citation type="submission" date="2016-02" db="EMBL/GenBank/DDBJ databases">
        <title>Comparative genomic and transcriptomic foundation for Pichia pastoris.</title>
        <authorList>
            <person name="Love K.R."/>
            <person name="Shah K.A."/>
            <person name="Whittaker C.A."/>
            <person name="Wu J."/>
            <person name="Bartlett M.C."/>
            <person name="Ma D."/>
            <person name="Leeson R.L."/>
            <person name="Priest M."/>
            <person name="Young S.K."/>
            <person name="Love J.C."/>
        </authorList>
    </citation>
    <scope>NUCLEOTIDE SEQUENCE [LARGE SCALE GENOMIC DNA]</scope>
    <source>
        <strain evidence="8 9">ATCC 28485</strain>
    </source>
</reference>
<dbReference type="InterPro" id="IPR028889">
    <property type="entry name" value="USP"/>
</dbReference>
<dbReference type="GO" id="GO:0016579">
    <property type="term" value="P:protein deubiquitination"/>
    <property type="evidence" value="ECO:0007669"/>
    <property type="project" value="InterPro"/>
</dbReference>
<accession>A0A1B2J8W3</accession>
<dbReference type="InterPro" id="IPR001394">
    <property type="entry name" value="Peptidase_C19_UCH"/>
</dbReference>
<keyword evidence="4 5" id="KW-0378">Hydrolase</keyword>
<dbReference type="GO" id="GO:0005634">
    <property type="term" value="C:nucleus"/>
    <property type="evidence" value="ECO:0007669"/>
    <property type="project" value="TreeGrafter"/>
</dbReference>
<dbReference type="SUPFAM" id="SSF54001">
    <property type="entry name" value="Cysteine proteinases"/>
    <property type="match status" value="1"/>
</dbReference>
<evidence type="ECO:0000313" key="9">
    <source>
        <dbReference type="Proteomes" id="UP000094565"/>
    </source>
</evidence>
<dbReference type="PROSITE" id="PS00972">
    <property type="entry name" value="USP_1"/>
    <property type="match status" value="1"/>
</dbReference>
<feature type="region of interest" description="Disordered" evidence="6">
    <location>
        <begin position="145"/>
        <end position="182"/>
    </location>
</feature>
<keyword evidence="5" id="KW-0833">Ubl conjugation pathway</keyword>
<evidence type="ECO:0000256" key="5">
    <source>
        <dbReference type="RuleBase" id="RU366025"/>
    </source>
</evidence>
<keyword evidence="5" id="KW-0788">Thiol protease</keyword>
<dbReference type="OrthoDB" id="27652at2759"/>
<dbReference type="PANTHER" id="PTHR24006">
    <property type="entry name" value="UBIQUITIN CARBOXYL-TERMINAL HYDROLASE"/>
    <property type="match status" value="1"/>
</dbReference>
<dbReference type="GO" id="GO:0005829">
    <property type="term" value="C:cytosol"/>
    <property type="evidence" value="ECO:0007669"/>
    <property type="project" value="TreeGrafter"/>
</dbReference>
<dbReference type="InterPro" id="IPR038765">
    <property type="entry name" value="Papain-like_cys_pep_sf"/>
</dbReference>
<evidence type="ECO:0000256" key="2">
    <source>
        <dbReference type="ARBA" id="ARBA00009085"/>
    </source>
</evidence>
<dbReference type="GO" id="GO:0004843">
    <property type="term" value="F:cysteine-type deubiquitinase activity"/>
    <property type="evidence" value="ECO:0007669"/>
    <property type="project" value="UniProtKB-UniRule"/>
</dbReference>
<proteinExistence type="inferred from homology"/>
<dbReference type="Proteomes" id="UP000094565">
    <property type="component" value="Chromosome 1"/>
</dbReference>
<evidence type="ECO:0000256" key="1">
    <source>
        <dbReference type="ARBA" id="ARBA00000707"/>
    </source>
</evidence>
<evidence type="ECO:0000313" key="8">
    <source>
        <dbReference type="EMBL" id="ANZ74345.1"/>
    </source>
</evidence>
<dbReference type="CDD" id="cd02663">
    <property type="entry name" value="Peptidase_C19G"/>
    <property type="match status" value="1"/>
</dbReference>
<dbReference type="PROSITE" id="PS00973">
    <property type="entry name" value="USP_2"/>
    <property type="match status" value="1"/>
</dbReference>
<evidence type="ECO:0000256" key="6">
    <source>
        <dbReference type="SAM" id="MobiDB-lite"/>
    </source>
</evidence>
<keyword evidence="9" id="KW-1185">Reference proteome</keyword>
<dbReference type="FunFam" id="3.90.70.10:FF:000131">
    <property type="entry name" value="Ubiquitin carboxyl-terminal hydrolase"/>
    <property type="match status" value="1"/>
</dbReference>
<keyword evidence="3 5" id="KW-0645">Protease</keyword>
<comment type="catalytic activity">
    <reaction evidence="1 5">
        <text>Thiol-dependent hydrolysis of ester, thioester, amide, peptide and isopeptide bonds formed by the C-terminal Gly of ubiquitin (a 76-residue protein attached to proteins as an intracellular targeting signal).</text>
        <dbReference type="EC" id="3.4.19.12"/>
    </reaction>
</comment>
<gene>
    <name evidence="8" type="primary">UBP13</name>
    <name evidence="8" type="ORF">ATY40_BA7501096</name>
</gene>
<evidence type="ECO:0000256" key="3">
    <source>
        <dbReference type="ARBA" id="ARBA00022670"/>
    </source>
</evidence>
<organism evidence="8 9">
    <name type="scientific">Komagataella pastoris</name>
    <name type="common">Yeast</name>
    <name type="synonym">Pichia pastoris</name>
    <dbReference type="NCBI Taxonomy" id="4922"/>
    <lineage>
        <taxon>Eukaryota</taxon>
        <taxon>Fungi</taxon>
        <taxon>Dikarya</taxon>
        <taxon>Ascomycota</taxon>
        <taxon>Saccharomycotina</taxon>
        <taxon>Pichiomycetes</taxon>
        <taxon>Pichiales</taxon>
        <taxon>Pichiaceae</taxon>
        <taxon>Komagataella</taxon>
    </lineage>
</organism>
<dbReference type="AlphaFoldDB" id="A0A1B2J8W3"/>
<feature type="domain" description="USP" evidence="7">
    <location>
        <begin position="79"/>
        <end position="542"/>
    </location>
</feature>
<dbReference type="Gene3D" id="3.90.70.10">
    <property type="entry name" value="Cysteine proteinases"/>
    <property type="match status" value="2"/>
</dbReference>